<dbReference type="GO" id="GO:0005739">
    <property type="term" value="C:mitochondrion"/>
    <property type="evidence" value="ECO:0007669"/>
    <property type="project" value="UniProtKB-SubCell"/>
</dbReference>
<dbReference type="AlphaFoldDB" id="A0A3P8I7Q1"/>
<keyword evidence="9" id="KW-1185">Reference proteome</keyword>
<gene>
    <name evidence="8" type="ORF">SMTD_LOCUS10337</name>
</gene>
<keyword evidence="6" id="KW-0472">Membrane</keyword>
<sequence length="355" mass="40013">MHLNLFGSKIDHNLKIHSKIIDTSFSDSLNSYPIYCPDVYNLNDSKRTLNERAVDIMKQLKKAEVGRRPIIWITHSAGGILVKEMLRLANSVSNGTSEQSKNDHSEPSTTPSTRECAHVSHTYAALSVLSGENPSVSQSSISKIDPSCKWYCHETDQENGNLSNISNPSFVEDKNSNISDKYFANRMYYSSSCCDFLSKRSSDASFLTTLSDSSKTDPVNYQTLASTTQAVVFMSTPHRGNQSVHTLYRRPFRWALTPEAIQLEKIQILSMVESRVTPINRFWSVLIVPEDVKDREMGKLVRIDSDHLYISKPMNPSDLSYTSIVNFIENLSLCKQSPVNTDETTFVTSHISRVH</sequence>
<keyword evidence="5" id="KW-0496">Mitochondrion</keyword>
<dbReference type="Gene3D" id="3.40.50.1820">
    <property type="entry name" value="alpha/beta hydrolase"/>
    <property type="match status" value="1"/>
</dbReference>
<dbReference type="Proteomes" id="UP000269396">
    <property type="component" value="Unassembled WGS sequence"/>
</dbReference>
<evidence type="ECO:0000313" key="8">
    <source>
        <dbReference type="EMBL" id="VDP54023.1"/>
    </source>
</evidence>
<evidence type="ECO:0000256" key="3">
    <source>
        <dbReference type="ARBA" id="ARBA00004370"/>
    </source>
</evidence>
<feature type="region of interest" description="Disordered" evidence="7">
    <location>
        <begin position="92"/>
        <end position="115"/>
    </location>
</feature>
<dbReference type="InterPro" id="IPR052374">
    <property type="entry name" value="SERAC1"/>
</dbReference>
<evidence type="ECO:0000256" key="5">
    <source>
        <dbReference type="ARBA" id="ARBA00023128"/>
    </source>
</evidence>
<evidence type="ECO:0000256" key="1">
    <source>
        <dbReference type="ARBA" id="ARBA00004173"/>
    </source>
</evidence>
<evidence type="ECO:0000256" key="6">
    <source>
        <dbReference type="ARBA" id="ARBA00023136"/>
    </source>
</evidence>
<accession>A0A3P8I7Q1</accession>
<comment type="subcellular location">
    <subcellularLocation>
        <location evidence="2">Endoplasmic reticulum</location>
    </subcellularLocation>
    <subcellularLocation>
        <location evidence="3">Membrane</location>
    </subcellularLocation>
    <subcellularLocation>
        <location evidence="1">Mitochondrion</location>
    </subcellularLocation>
</comment>
<keyword evidence="4" id="KW-0256">Endoplasmic reticulum</keyword>
<dbReference type="GO" id="GO:0005783">
    <property type="term" value="C:endoplasmic reticulum"/>
    <property type="evidence" value="ECO:0007669"/>
    <property type="project" value="UniProtKB-SubCell"/>
</dbReference>
<dbReference type="GO" id="GO:0016020">
    <property type="term" value="C:membrane"/>
    <property type="evidence" value="ECO:0007669"/>
    <property type="project" value="UniProtKB-SubCell"/>
</dbReference>
<dbReference type="PANTHER" id="PTHR48182:SF2">
    <property type="entry name" value="PROTEIN SERAC1"/>
    <property type="match status" value="1"/>
</dbReference>
<dbReference type="EMBL" id="UZAL01030484">
    <property type="protein sequence ID" value="VDP54023.1"/>
    <property type="molecule type" value="Genomic_DNA"/>
</dbReference>
<evidence type="ECO:0008006" key="10">
    <source>
        <dbReference type="Google" id="ProtNLM"/>
    </source>
</evidence>
<reference evidence="8 9" key="1">
    <citation type="submission" date="2018-11" db="EMBL/GenBank/DDBJ databases">
        <authorList>
            <consortium name="Pathogen Informatics"/>
        </authorList>
    </citation>
    <scope>NUCLEOTIDE SEQUENCE [LARGE SCALE GENOMIC DNA]</scope>
    <source>
        <strain>Denwood</strain>
        <strain evidence="9">Zambia</strain>
    </source>
</reference>
<evidence type="ECO:0000256" key="4">
    <source>
        <dbReference type="ARBA" id="ARBA00022824"/>
    </source>
</evidence>
<protein>
    <recommendedName>
        <fullName evidence="10">GPI inositol-deacylase</fullName>
    </recommendedName>
</protein>
<dbReference type="PANTHER" id="PTHR48182">
    <property type="entry name" value="PROTEIN SERAC1"/>
    <property type="match status" value="1"/>
</dbReference>
<evidence type="ECO:0000256" key="2">
    <source>
        <dbReference type="ARBA" id="ARBA00004240"/>
    </source>
</evidence>
<evidence type="ECO:0000256" key="7">
    <source>
        <dbReference type="SAM" id="MobiDB-lite"/>
    </source>
</evidence>
<proteinExistence type="predicted"/>
<organism evidence="8 9">
    <name type="scientific">Schistosoma mattheei</name>
    <dbReference type="NCBI Taxonomy" id="31246"/>
    <lineage>
        <taxon>Eukaryota</taxon>
        <taxon>Metazoa</taxon>
        <taxon>Spiralia</taxon>
        <taxon>Lophotrochozoa</taxon>
        <taxon>Platyhelminthes</taxon>
        <taxon>Trematoda</taxon>
        <taxon>Digenea</taxon>
        <taxon>Strigeidida</taxon>
        <taxon>Schistosomatoidea</taxon>
        <taxon>Schistosomatidae</taxon>
        <taxon>Schistosoma</taxon>
    </lineage>
</organism>
<name>A0A3P8I7Q1_9TREM</name>
<evidence type="ECO:0000313" key="9">
    <source>
        <dbReference type="Proteomes" id="UP000269396"/>
    </source>
</evidence>
<dbReference type="SUPFAM" id="SSF53474">
    <property type="entry name" value="alpha/beta-Hydrolases"/>
    <property type="match status" value="1"/>
</dbReference>
<dbReference type="InterPro" id="IPR029058">
    <property type="entry name" value="AB_hydrolase_fold"/>
</dbReference>